<sequence>MILTGDDPAHIAFVKQKLCETFLMTDLGPLRYFLGIEITSQSDGYRLTQQRYTLDLLARSGLTDTRTAATPMELHLQLRASDGTPLPDPSRYRHLVGSLVYLAVTRPDISHAVHILSQFVAAPTSVHYAHLLRVLRYLRGTASRGLFYSRHSTLQLQAYSDATWASSPDDRFSVTGYCIFLGSSLIVWKTKKQHTVAKSSAEAEVRALASTVQEVLWLRSILQDFGILQTSPIPLHCDSTGALQIAADPVKHELTKHIGVDAHFTRCHVRSQTVSLHYLPTEVQHLFMLSKLQTYDPS</sequence>
<dbReference type="Pfam" id="PF07727">
    <property type="entry name" value="RVT_2"/>
    <property type="match status" value="1"/>
</dbReference>
<reference evidence="3" key="1">
    <citation type="submission" date="2025-08" db="UniProtKB">
        <authorList>
            <consortium name="RefSeq"/>
        </authorList>
    </citation>
    <scope>IDENTIFICATION</scope>
</reference>
<dbReference type="CDD" id="cd09272">
    <property type="entry name" value="RNase_HI_RT_Ty1"/>
    <property type="match status" value="1"/>
</dbReference>
<proteinExistence type="predicted"/>
<evidence type="ECO:0000313" key="2">
    <source>
        <dbReference type="Proteomes" id="UP001515500"/>
    </source>
</evidence>
<dbReference type="InterPro" id="IPR013103">
    <property type="entry name" value="RVT_2"/>
</dbReference>
<accession>A0AB40CIZ9</accession>
<dbReference type="RefSeq" id="XP_039138590.1">
    <property type="nucleotide sequence ID" value="XM_039282656.1"/>
</dbReference>
<dbReference type="PANTHER" id="PTHR11439:SF461">
    <property type="entry name" value="OS10G0432200 PROTEIN"/>
    <property type="match status" value="1"/>
</dbReference>
<dbReference type="AlphaFoldDB" id="A0AB40CIZ9"/>
<name>A0AB40CIZ9_DIOCR</name>
<dbReference type="SUPFAM" id="SSF56672">
    <property type="entry name" value="DNA/RNA polymerases"/>
    <property type="match status" value="1"/>
</dbReference>
<protein>
    <submittedName>
        <fullName evidence="3">Uncharacterized mitochondrial protein AtMg00810-like</fullName>
    </submittedName>
</protein>
<dbReference type="Proteomes" id="UP001515500">
    <property type="component" value="Chromosome 14"/>
</dbReference>
<evidence type="ECO:0000259" key="1">
    <source>
        <dbReference type="Pfam" id="PF07727"/>
    </source>
</evidence>
<evidence type="ECO:0000313" key="3">
    <source>
        <dbReference type="RefSeq" id="XP_039138590.1"/>
    </source>
</evidence>
<dbReference type="GeneID" id="120275925"/>
<gene>
    <name evidence="3" type="primary">LOC120275925</name>
</gene>
<feature type="domain" description="Reverse transcriptase Ty1/copia-type" evidence="1">
    <location>
        <begin position="1"/>
        <end position="73"/>
    </location>
</feature>
<keyword evidence="2" id="KW-1185">Reference proteome</keyword>
<dbReference type="InterPro" id="IPR043502">
    <property type="entry name" value="DNA/RNA_pol_sf"/>
</dbReference>
<organism evidence="2 3">
    <name type="scientific">Dioscorea cayennensis subsp. rotundata</name>
    <name type="common">White Guinea yam</name>
    <name type="synonym">Dioscorea rotundata</name>
    <dbReference type="NCBI Taxonomy" id="55577"/>
    <lineage>
        <taxon>Eukaryota</taxon>
        <taxon>Viridiplantae</taxon>
        <taxon>Streptophyta</taxon>
        <taxon>Embryophyta</taxon>
        <taxon>Tracheophyta</taxon>
        <taxon>Spermatophyta</taxon>
        <taxon>Magnoliopsida</taxon>
        <taxon>Liliopsida</taxon>
        <taxon>Dioscoreales</taxon>
        <taxon>Dioscoreaceae</taxon>
        <taxon>Dioscorea</taxon>
    </lineage>
</organism>
<dbReference type="PANTHER" id="PTHR11439">
    <property type="entry name" value="GAG-POL-RELATED RETROTRANSPOSON"/>
    <property type="match status" value="1"/>
</dbReference>